<dbReference type="PANTHER" id="PTHR33908:SF3">
    <property type="entry name" value="UNDECAPRENYL PHOSPHATE-ALPHA-4-AMINO-4-DEOXY-L-ARABINOSE ARABINOSYL TRANSFERASE"/>
    <property type="match status" value="1"/>
</dbReference>
<feature type="transmembrane region" description="Helical" evidence="9">
    <location>
        <begin position="408"/>
        <end position="429"/>
    </location>
</feature>
<evidence type="ECO:0000256" key="4">
    <source>
        <dbReference type="ARBA" id="ARBA00022679"/>
    </source>
</evidence>
<name>A0ABX1BSG6_9ACTN</name>
<feature type="transmembrane region" description="Helical" evidence="9">
    <location>
        <begin position="339"/>
        <end position="359"/>
    </location>
</feature>
<feature type="transmembrane region" description="Helical" evidence="9">
    <location>
        <begin position="165"/>
        <end position="190"/>
    </location>
</feature>
<dbReference type="RefSeq" id="WP_168100595.1">
    <property type="nucleotide sequence ID" value="NZ_JAATEN010000003.1"/>
</dbReference>
<feature type="transmembrane region" description="Helical" evidence="9">
    <location>
        <begin position="135"/>
        <end position="153"/>
    </location>
</feature>
<gene>
    <name evidence="10" type="ORF">HCK00_05525</name>
</gene>
<evidence type="ECO:0000256" key="9">
    <source>
        <dbReference type="SAM" id="Phobius"/>
    </source>
</evidence>
<reference evidence="10 11" key="1">
    <citation type="submission" date="2020-03" db="EMBL/GenBank/DDBJ databases">
        <title>WGS of actinomycetes isolated from Thailand.</title>
        <authorList>
            <person name="Thawai C."/>
        </authorList>
    </citation>
    <scope>NUCLEOTIDE SEQUENCE [LARGE SCALE GENOMIC DNA]</scope>
    <source>
        <strain evidence="10 11">PLAI 1-29</strain>
    </source>
</reference>
<feature type="transmembrane region" description="Helical" evidence="9">
    <location>
        <begin position="236"/>
        <end position="256"/>
    </location>
</feature>
<evidence type="ECO:0000256" key="5">
    <source>
        <dbReference type="ARBA" id="ARBA00022692"/>
    </source>
</evidence>
<evidence type="ECO:0000313" key="11">
    <source>
        <dbReference type="Proteomes" id="UP000695264"/>
    </source>
</evidence>
<comment type="subcellular location">
    <subcellularLocation>
        <location evidence="1">Cell membrane</location>
        <topology evidence="1">Multi-pass membrane protein</topology>
    </subcellularLocation>
</comment>
<keyword evidence="7 9" id="KW-0472">Membrane</keyword>
<proteinExistence type="predicted"/>
<accession>A0ABX1BSG6</accession>
<dbReference type="InterPro" id="IPR050297">
    <property type="entry name" value="LipidA_mod_glycosyltrf_83"/>
</dbReference>
<organism evidence="10 11">
    <name type="scientific">Streptomyces zingiberis</name>
    <dbReference type="NCBI Taxonomy" id="2053010"/>
    <lineage>
        <taxon>Bacteria</taxon>
        <taxon>Bacillati</taxon>
        <taxon>Actinomycetota</taxon>
        <taxon>Actinomycetes</taxon>
        <taxon>Kitasatosporales</taxon>
        <taxon>Streptomycetaceae</taxon>
        <taxon>Streptomyces</taxon>
    </lineage>
</organism>
<evidence type="ECO:0008006" key="12">
    <source>
        <dbReference type="Google" id="ProtNLM"/>
    </source>
</evidence>
<dbReference type="EMBL" id="JAATEN010000003">
    <property type="protein sequence ID" value="NJQ00008.1"/>
    <property type="molecule type" value="Genomic_DNA"/>
</dbReference>
<keyword evidence="4" id="KW-0808">Transferase</keyword>
<feature type="compositionally biased region" description="Pro residues" evidence="8">
    <location>
        <begin position="305"/>
        <end position="325"/>
    </location>
</feature>
<evidence type="ECO:0000256" key="2">
    <source>
        <dbReference type="ARBA" id="ARBA00022475"/>
    </source>
</evidence>
<evidence type="ECO:0000256" key="8">
    <source>
        <dbReference type="SAM" id="MobiDB-lite"/>
    </source>
</evidence>
<feature type="compositionally biased region" description="Pro residues" evidence="8">
    <location>
        <begin position="278"/>
        <end position="299"/>
    </location>
</feature>
<keyword evidence="2" id="KW-1003">Cell membrane</keyword>
<evidence type="ECO:0000256" key="6">
    <source>
        <dbReference type="ARBA" id="ARBA00022989"/>
    </source>
</evidence>
<protein>
    <recommendedName>
        <fullName evidence="12">Glycosyltransferase RgtA/B/C/D-like domain-containing protein</fullName>
    </recommendedName>
</protein>
<evidence type="ECO:0000256" key="3">
    <source>
        <dbReference type="ARBA" id="ARBA00022676"/>
    </source>
</evidence>
<keyword evidence="3" id="KW-0328">Glycosyltransferase</keyword>
<evidence type="ECO:0000313" key="10">
    <source>
        <dbReference type="EMBL" id="NJQ00008.1"/>
    </source>
</evidence>
<dbReference type="PANTHER" id="PTHR33908">
    <property type="entry name" value="MANNOSYLTRANSFERASE YKCB-RELATED"/>
    <property type="match status" value="1"/>
</dbReference>
<keyword evidence="6 9" id="KW-1133">Transmembrane helix</keyword>
<feature type="transmembrane region" description="Helical" evidence="9">
    <location>
        <begin position="86"/>
        <end position="104"/>
    </location>
</feature>
<feature type="transmembrane region" description="Helical" evidence="9">
    <location>
        <begin position="202"/>
        <end position="224"/>
    </location>
</feature>
<feature type="transmembrane region" description="Helical" evidence="9">
    <location>
        <begin position="54"/>
        <end position="74"/>
    </location>
</feature>
<evidence type="ECO:0000256" key="7">
    <source>
        <dbReference type="ARBA" id="ARBA00023136"/>
    </source>
</evidence>
<feature type="region of interest" description="Disordered" evidence="8">
    <location>
        <begin position="261"/>
        <end position="335"/>
    </location>
</feature>
<comment type="caution">
    <text evidence="10">The sequence shown here is derived from an EMBL/GenBank/DDBJ whole genome shotgun (WGS) entry which is preliminary data.</text>
</comment>
<evidence type="ECO:0000256" key="1">
    <source>
        <dbReference type="ARBA" id="ARBA00004651"/>
    </source>
</evidence>
<sequence>MRSAAGRLRAAAVLAPATVSLSLGLWGVRRGTSMWRDESVTYQVAHRELADLWRLLGGIDAVHGLYYLLLHAVFGAWEGGLLALRLPSVLATALAAAGVASIALRLAGPRAAALSGVAFAVLPMVQHYAQEGRSYALVCAAVVWGSRLLLHALDRGGAAPWAGYAATLLVACWLHQFAALALLAHGVTLLRVRPPAAARRGWTAAAAAVVAGTLPLVVLGAAQAERQLGWLGPPGAGDWLLLAALAAVGWACARALRSPNATAPARPLPAPDTTAPARPLPAPGDAPPGPAGRPGPALPSAPGAPAAPPEPRAPSTSSPPEPGPPAASRTAPRTGAGRPVTVAALALPLLLLPPVLLMTVSLLRPWYVDRYVLYSTAGLALLCGASLDRALGPAGPGRPLPGSGRRPARIALVCAGVAALISVLLPWSLALRSPESRKDDAVAVAEAVRASAAPGDAVLFLPSRRREWLLSFPRLRARLDDLALEREPAASATLQGTELPPAEIRRRMLATDRIIALTDPVGQPRDPDAGEAVKRETLKSHFRVCRVEELPGARLVVHVRSGARCTSVR</sequence>
<dbReference type="Proteomes" id="UP000695264">
    <property type="component" value="Unassembled WGS sequence"/>
</dbReference>
<keyword evidence="5 9" id="KW-0812">Transmembrane</keyword>
<keyword evidence="11" id="KW-1185">Reference proteome</keyword>